<keyword evidence="1" id="KW-0808">Transferase</keyword>
<dbReference type="Pfam" id="PF07722">
    <property type="entry name" value="Peptidase_C26"/>
    <property type="match status" value="1"/>
</dbReference>
<dbReference type="PANTHER" id="PTHR43235:SF1">
    <property type="entry name" value="GLUTAMINE AMIDOTRANSFERASE PB2B2.05-RELATED"/>
    <property type="match status" value="1"/>
</dbReference>
<sequence>MSKLIGISTGLKNVEMAPGNISCVVINNDFVKACNILGNNAVIFGPHANSKTVDVSKFDAIVISGGGDINPKTYGEEKIEKTIRISDHRDHTELAMLKSAEENNVKTLAICRGHQLLNIYKGGSLYQDLKDNGFTEVDHEKPFKDARSHVHDVNIESNSKLYSIIRENEIKVNSIHHQAINDLGQDLKITAKSPDGVIEGIELTNNWDAIGVQWHPENMLEDPVSIKLFEWLNS</sequence>
<reference evidence="1" key="1">
    <citation type="journal article" date="2013" name="Sci. Rep.">
        <title>Metagenomics uncovers a new group of low GC and ultra-small marine Actinobacteria.</title>
        <authorList>
            <person name="Ghai R."/>
            <person name="Mizuno C.M."/>
            <person name="Picazo A."/>
            <person name="Camacho A."/>
            <person name="Rodriguez-Valera F."/>
        </authorList>
    </citation>
    <scope>NUCLEOTIDE SEQUENCE</scope>
</reference>
<protein>
    <submittedName>
        <fullName evidence="1">Putative glutamine amidotransferases</fullName>
    </submittedName>
</protein>
<dbReference type="AlphaFoldDB" id="S5DLU3"/>
<dbReference type="GO" id="GO:0005829">
    <property type="term" value="C:cytosol"/>
    <property type="evidence" value="ECO:0007669"/>
    <property type="project" value="TreeGrafter"/>
</dbReference>
<organism evidence="1">
    <name type="scientific">Candidatus Actinomarina minuta</name>
    <dbReference type="NCBI Taxonomy" id="1389454"/>
    <lineage>
        <taxon>Bacteria</taxon>
        <taxon>Bacillati</taxon>
        <taxon>Actinomycetota</taxon>
        <taxon>Actinomycetes</taxon>
        <taxon>Candidatus Actinomarinidae</taxon>
        <taxon>Candidatus Actinomarinales</taxon>
        <taxon>Candidatus Actinomarineae</taxon>
        <taxon>Candidatus Actinomarinaceae</taxon>
        <taxon>Candidatus Actinomarina</taxon>
    </lineage>
</organism>
<dbReference type="GO" id="GO:0016740">
    <property type="term" value="F:transferase activity"/>
    <property type="evidence" value="ECO:0007669"/>
    <property type="project" value="UniProtKB-KW"/>
</dbReference>
<dbReference type="SUPFAM" id="SSF52317">
    <property type="entry name" value="Class I glutamine amidotransferase-like"/>
    <property type="match status" value="1"/>
</dbReference>
<dbReference type="PROSITE" id="PS51273">
    <property type="entry name" value="GATASE_TYPE_1"/>
    <property type="match status" value="1"/>
</dbReference>
<dbReference type="EMBL" id="KC811144">
    <property type="protein sequence ID" value="AGQ19851.1"/>
    <property type="molecule type" value="Genomic_DNA"/>
</dbReference>
<dbReference type="InterPro" id="IPR029062">
    <property type="entry name" value="Class_I_gatase-like"/>
</dbReference>
<keyword evidence="1" id="KW-0315">Glutamine amidotransferase</keyword>
<evidence type="ECO:0000313" key="1">
    <source>
        <dbReference type="EMBL" id="AGQ19851.1"/>
    </source>
</evidence>
<dbReference type="Gene3D" id="3.40.50.880">
    <property type="match status" value="1"/>
</dbReference>
<dbReference type="InterPro" id="IPR011697">
    <property type="entry name" value="Peptidase_C26"/>
</dbReference>
<proteinExistence type="predicted"/>
<dbReference type="CDD" id="cd01745">
    <property type="entry name" value="GATase1_2"/>
    <property type="match status" value="1"/>
</dbReference>
<accession>S5DLU3</accession>
<name>S5DLU3_9ACTN</name>
<dbReference type="GO" id="GO:0016811">
    <property type="term" value="F:hydrolase activity, acting on carbon-nitrogen (but not peptide) bonds, in linear amides"/>
    <property type="evidence" value="ECO:0007669"/>
    <property type="project" value="InterPro"/>
</dbReference>
<dbReference type="PANTHER" id="PTHR43235">
    <property type="entry name" value="GLUTAMINE AMIDOTRANSFERASE PB2B2.05-RELATED"/>
    <property type="match status" value="1"/>
</dbReference>
<dbReference type="InterPro" id="IPR044668">
    <property type="entry name" value="PuuD-like"/>
</dbReference>